<organism evidence="1 2">
    <name type="scientific">Rhizoctonia solani</name>
    <dbReference type="NCBI Taxonomy" id="456999"/>
    <lineage>
        <taxon>Eukaryota</taxon>
        <taxon>Fungi</taxon>
        <taxon>Dikarya</taxon>
        <taxon>Basidiomycota</taxon>
        <taxon>Agaricomycotina</taxon>
        <taxon>Agaricomycetes</taxon>
        <taxon>Cantharellales</taxon>
        <taxon>Ceratobasidiaceae</taxon>
        <taxon>Rhizoctonia</taxon>
    </lineage>
</organism>
<proteinExistence type="predicted"/>
<name>A0A0K6FRE9_9AGAM</name>
<evidence type="ECO:0000313" key="2">
    <source>
        <dbReference type="Proteomes" id="UP000044841"/>
    </source>
</evidence>
<dbReference type="AlphaFoldDB" id="A0A0K6FRE9"/>
<accession>A0A0K6FRE9</accession>
<sequence length="81" mass="9317">MTVRKNRKQKDETDLIQYVDIGPLQGVQSQGIYKSFQQNPMTPTIVITKPSVDYRRSQTDQILLPYELPTRPSPAQLRDPS</sequence>
<gene>
    <name evidence="1" type="ORF">RSOLAG22IIIB_03598</name>
</gene>
<dbReference type="EMBL" id="CYGV01000446">
    <property type="protein sequence ID" value="CUA68559.1"/>
    <property type="molecule type" value="Genomic_DNA"/>
</dbReference>
<reference evidence="1 2" key="1">
    <citation type="submission" date="2015-07" db="EMBL/GenBank/DDBJ databases">
        <authorList>
            <person name="Noorani M."/>
        </authorList>
    </citation>
    <scope>NUCLEOTIDE SEQUENCE [LARGE SCALE GENOMIC DNA]</scope>
    <source>
        <strain evidence="1">BBA 69670</strain>
    </source>
</reference>
<dbReference type="Proteomes" id="UP000044841">
    <property type="component" value="Unassembled WGS sequence"/>
</dbReference>
<keyword evidence="2" id="KW-1185">Reference proteome</keyword>
<protein>
    <submittedName>
        <fullName evidence="1">Uncharacterized protein</fullName>
    </submittedName>
</protein>
<evidence type="ECO:0000313" key="1">
    <source>
        <dbReference type="EMBL" id="CUA68559.1"/>
    </source>
</evidence>